<protein>
    <submittedName>
        <fullName evidence="2">Alkyl sulfatase-like hydrolase</fullName>
    </submittedName>
</protein>
<gene>
    <name evidence="2" type="ORF">SacmaDRAFT_5697</name>
</gene>
<dbReference type="InterPro" id="IPR036527">
    <property type="entry name" value="SCP2_sterol-bd_dom_sf"/>
</dbReference>
<keyword evidence="2" id="KW-0378">Hydrolase</keyword>
<dbReference type="Proteomes" id="UP000004926">
    <property type="component" value="Chromosome"/>
</dbReference>
<dbReference type="InterPro" id="IPR029229">
    <property type="entry name" value="Alkyl_sulf_C"/>
</dbReference>
<dbReference type="Pfam" id="PF14864">
    <property type="entry name" value="Alkyl_sulf_C"/>
    <property type="match status" value="1"/>
</dbReference>
<name>H5XC07_9PSEU</name>
<dbReference type="EMBL" id="CM001439">
    <property type="protein sequence ID" value="EHR53811.1"/>
    <property type="molecule type" value="Genomic_DNA"/>
</dbReference>
<organism evidence="2 3">
    <name type="scientific">Saccharomonospora marina XMU15</name>
    <dbReference type="NCBI Taxonomy" id="882083"/>
    <lineage>
        <taxon>Bacteria</taxon>
        <taxon>Bacillati</taxon>
        <taxon>Actinomycetota</taxon>
        <taxon>Actinomycetes</taxon>
        <taxon>Pseudonocardiales</taxon>
        <taxon>Pseudonocardiaceae</taxon>
        <taxon>Saccharomonospora</taxon>
    </lineage>
</organism>
<dbReference type="GO" id="GO:0016787">
    <property type="term" value="F:hydrolase activity"/>
    <property type="evidence" value="ECO:0007669"/>
    <property type="project" value="UniProtKB-KW"/>
</dbReference>
<dbReference type="RefSeq" id="WP_009157185.1">
    <property type="nucleotide sequence ID" value="NZ_CM001439.1"/>
</dbReference>
<dbReference type="Gene3D" id="3.30.1050.10">
    <property type="entry name" value="SCP2 sterol-binding domain"/>
    <property type="match status" value="1"/>
</dbReference>
<dbReference type="STRING" id="882083.SacmaDRAFT_5697"/>
<dbReference type="eggNOG" id="COG3255">
    <property type="taxonomic scope" value="Bacteria"/>
</dbReference>
<reference evidence="2 3" key="1">
    <citation type="journal article" date="2012" name="Stand. Genomic Sci.">
        <title>Genome sequence of the ocean sediment bacterium Saccharomonospora marina type strain (XMU15(T)).</title>
        <authorList>
            <person name="Klenk H.P."/>
            <person name="Lu M."/>
            <person name="Lucas S."/>
            <person name="Lapidus A."/>
            <person name="Copeland A."/>
            <person name="Pitluck S."/>
            <person name="Goodwin L.A."/>
            <person name="Han C."/>
            <person name="Tapia R."/>
            <person name="Brambilla E.M."/>
            <person name="Potter G."/>
            <person name="Land M."/>
            <person name="Ivanova N."/>
            <person name="Rohde M."/>
            <person name="Goker M."/>
            <person name="Detter J.C."/>
            <person name="Li W.J."/>
            <person name="Kyrpides N.C."/>
            <person name="Woyke T."/>
        </authorList>
    </citation>
    <scope>NUCLEOTIDE SEQUENCE [LARGE SCALE GENOMIC DNA]</scope>
    <source>
        <strain evidence="2 3">XMU15</strain>
    </source>
</reference>
<evidence type="ECO:0000259" key="1">
    <source>
        <dbReference type="Pfam" id="PF14864"/>
    </source>
</evidence>
<evidence type="ECO:0000313" key="3">
    <source>
        <dbReference type="Proteomes" id="UP000004926"/>
    </source>
</evidence>
<accession>H5XC07</accession>
<dbReference type="AlphaFoldDB" id="H5XC07"/>
<feature type="domain" description="Alkyl sulfatase C-terminal" evidence="1">
    <location>
        <begin position="79"/>
        <end position="185"/>
    </location>
</feature>
<dbReference type="HOGENOM" id="CLU_118604_0_0_11"/>
<proteinExistence type="predicted"/>
<sequence length="186" mass="20733">MSDSGAALDEFADGLDVGALTPEQFVRLLDTLHMLEDTGAGASLSALSTDVLARVVGRTSKQQLRAACEHPRLRPVLLREVFRRMSQRLVPEKVKYVDLVVAWRFPDGGGDHECFYSSIRDCRFDWDTSPYEHVDTTITVETDDFLRMATGNVGVPTMFMTGKIKVRGDYTPAVRLSGYFDLPNPT</sequence>
<keyword evidence="3" id="KW-1185">Reference proteome</keyword>
<evidence type="ECO:0000313" key="2">
    <source>
        <dbReference type="EMBL" id="EHR53811.1"/>
    </source>
</evidence>
<dbReference type="SUPFAM" id="SSF55718">
    <property type="entry name" value="SCP-like"/>
    <property type="match status" value="1"/>
</dbReference>